<dbReference type="SUPFAM" id="SSF56112">
    <property type="entry name" value="Protein kinase-like (PK-like)"/>
    <property type="match status" value="1"/>
</dbReference>
<dbReference type="InterPro" id="IPR002575">
    <property type="entry name" value="Aminoglycoside_PTrfase"/>
</dbReference>
<protein>
    <recommendedName>
        <fullName evidence="1">Aminoglycoside phosphotransferase domain-containing protein</fullName>
    </recommendedName>
</protein>
<name>A0A2T0SVS4_9PSEU</name>
<keyword evidence="3" id="KW-1185">Reference proteome</keyword>
<proteinExistence type="predicted"/>
<dbReference type="Gene3D" id="3.30.200.150">
    <property type="match status" value="1"/>
</dbReference>
<dbReference type="RefSeq" id="WP_106191885.1">
    <property type="nucleotide sequence ID" value="NZ_PVTF01000010.1"/>
</dbReference>
<reference evidence="2 3" key="1">
    <citation type="submission" date="2018-03" db="EMBL/GenBank/DDBJ databases">
        <title>Genomic Encyclopedia of Archaeal and Bacterial Type Strains, Phase II (KMG-II): from individual species to whole genera.</title>
        <authorList>
            <person name="Goeker M."/>
        </authorList>
    </citation>
    <scope>NUCLEOTIDE SEQUENCE [LARGE SCALE GENOMIC DNA]</scope>
    <source>
        <strain evidence="2 3">DSM 44720</strain>
    </source>
</reference>
<dbReference type="Proteomes" id="UP000239494">
    <property type="component" value="Unassembled WGS sequence"/>
</dbReference>
<dbReference type="EMBL" id="PVTF01000010">
    <property type="protein sequence ID" value="PRY37516.1"/>
    <property type="molecule type" value="Genomic_DNA"/>
</dbReference>
<dbReference type="Gene3D" id="3.90.1200.10">
    <property type="match status" value="1"/>
</dbReference>
<dbReference type="Pfam" id="PF01636">
    <property type="entry name" value="APH"/>
    <property type="match status" value="1"/>
</dbReference>
<evidence type="ECO:0000313" key="2">
    <source>
        <dbReference type="EMBL" id="PRY37516.1"/>
    </source>
</evidence>
<organism evidence="2 3">
    <name type="scientific">Umezawaea tangerina</name>
    <dbReference type="NCBI Taxonomy" id="84725"/>
    <lineage>
        <taxon>Bacteria</taxon>
        <taxon>Bacillati</taxon>
        <taxon>Actinomycetota</taxon>
        <taxon>Actinomycetes</taxon>
        <taxon>Pseudonocardiales</taxon>
        <taxon>Pseudonocardiaceae</taxon>
        <taxon>Umezawaea</taxon>
    </lineage>
</organism>
<evidence type="ECO:0000259" key="1">
    <source>
        <dbReference type="Pfam" id="PF01636"/>
    </source>
</evidence>
<comment type="caution">
    <text evidence="2">The sequence shown here is derived from an EMBL/GenBank/DDBJ whole genome shotgun (WGS) entry which is preliminary data.</text>
</comment>
<feature type="domain" description="Aminoglycoside phosphotransferase" evidence="1">
    <location>
        <begin position="28"/>
        <end position="206"/>
    </location>
</feature>
<gene>
    <name evidence="2" type="ORF">CLV43_110328</name>
</gene>
<evidence type="ECO:0000313" key="3">
    <source>
        <dbReference type="Proteomes" id="UP000239494"/>
    </source>
</evidence>
<sequence>MTPPTRLTSWVGKRLGTTADPVLVSTSNSRVWRVRAEDGRRYAVKHLLDGSSQPAAERAVRRILAERGNRRVRPVLDLLRNSDGTHYVLAEYVEGRVLADVLGAAEPVAGWAEQFADLLDEVAAVPVAGFGKLSGDLRAPWPTWSSFLADYLAEQRRKAPGLAISRHTGLEAVLAEAAPLLDALVPTPRLVAADVNNRNFVIGPDGLVNVNLPVLWGGDPTAAYGQSLLHWAGSDGEAVLARRSGAPWWLLHLYAAFHAYVVLAYAERFAPEPLHAVVPWGRTTPLLELFDRHLAAVDLPHASAKDMAS</sequence>
<dbReference type="AlphaFoldDB" id="A0A2T0SVS4"/>
<accession>A0A2T0SVS4</accession>
<dbReference type="OrthoDB" id="3690257at2"/>
<dbReference type="InterPro" id="IPR011009">
    <property type="entry name" value="Kinase-like_dom_sf"/>
</dbReference>